<dbReference type="Proteomes" id="UP001193734">
    <property type="component" value="Unassembled WGS sequence"/>
</dbReference>
<evidence type="ECO:0000313" key="4">
    <source>
        <dbReference type="EMBL" id="NPE13076.1"/>
    </source>
</evidence>
<sequence length="141" mass="15875">MITASTNTDWPRMAEIWESAVRATHDFLSAEDFEYYKARIMTYFGQVNSYLYKTTDGITAGFIGIADGNIEMLFVDNDFRGKGIGSQLVAFAVEELGANKVDVNEQNHLATGFYIRMGFRIVGRSPQDGDGKDYPLLHMRI</sequence>
<accession>A0ABX2AR94</accession>
<dbReference type="Gene3D" id="3.40.630.30">
    <property type="match status" value="1"/>
</dbReference>
<dbReference type="InterPro" id="IPR000182">
    <property type="entry name" value="GNAT_dom"/>
</dbReference>
<dbReference type="PANTHER" id="PTHR43800">
    <property type="entry name" value="PEPTIDYL-LYSINE N-ACETYLTRANSFERASE YJAB"/>
    <property type="match status" value="1"/>
</dbReference>
<evidence type="ECO:0000256" key="1">
    <source>
        <dbReference type="ARBA" id="ARBA00022679"/>
    </source>
</evidence>
<dbReference type="Pfam" id="PF13673">
    <property type="entry name" value="Acetyltransf_10"/>
    <property type="match status" value="1"/>
</dbReference>
<dbReference type="GeneID" id="82156490"/>
<dbReference type="PANTHER" id="PTHR43800:SF1">
    <property type="entry name" value="PEPTIDYL-LYSINE N-ACETYLTRANSFERASE YJAB"/>
    <property type="match status" value="1"/>
</dbReference>
<keyword evidence="1" id="KW-0808">Transferase</keyword>
<reference evidence="4 5" key="1">
    <citation type="submission" date="2020-05" db="EMBL/GenBank/DDBJ databases">
        <title>Distinct polysaccharide utilization as determinants for interspecies competition between intestinal Prevotella spp.</title>
        <authorList>
            <person name="Galvez E.J.C."/>
            <person name="Iljazovic A."/>
            <person name="Strowig T."/>
        </authorList>
    </citation>
    <scope>NUCLEOTIDE SEQUENCE [LARGE SCALE GENOMIC DNA]</scope>
    <source>
        <strain evidence="4 5">PROD</strain>
    </source>
</reference>
<evidence type="ECO:0000259" key="3">
    <source>
        <dbReference type="PROSITE" id="PS51186"/>
    </source>
</evidence>
<keyword evidence="2" id="KW-0012">Acyltransferase</keyword>
<dbReference type="EMBL" id="JABKKE010000002">
    <property type="protein sequence ID" value="NPE13076.1"/>
    <property type="molecule type" value="Genomic_DNA"/>
</dbReference>
<organism evidence="4 5">
    <name type="scientific">Xylanibacter rodentium</name>
    <dbReference type="NCBI Taxonomy" id="2736289"/>
    <lineage>
        <taxon>Bacteria</taxon>
        <taxon>Pseudomonadati</taxon>
        <taxon>Bacteroidota</taxon>
        <taxon>Bacteroidia</taxon>
        <taxon>Bacteroidales</taxon>
        <taxon>Prevotellaceae</taxon>
        <taxon>Xylanibacter</taxon>
    </lineage>
</organism>
<protein>
    <submittedName>
        <fullName evidence="4">GNAT family N-acetyltransferase</fullName>
    </submittedName>
</protein>
<gene>
    <name evidence="4" type="ORF">HPS55_01800</name>
</gene>
<comment type="caution">
    <text evidence="4">The sequence shown here is derived from an EMBL/GenBank/DDBJ whole genome shotgun (WGS) entry which is preliminary data.</text>
</comment>
<proteinExistence type="predicted"/>
<evidence type="ECO:0000256" key="2">
    <source>
        <dbReference type="ARBA" id="ARBA00023315"/>
    </source>
</evidence>
<feature type="domain" description="N-acetyltransferase" evidence="3">
    <location>
        <begin position="1"/>
        <end position="141"/>
    </location>
</feature>
<dbReference type="CDD" id="cd04301">
    <property type="entry name" value="NAT_SF"/>
    <property type="match status" value="1"/>
</dbReference>
<evidence type="ECO:0000313" key="5">
    <source>
        <dbReference type="Proteomes" id="UP001193734"/>
    </source>
</evidence>
<dbReference type="RefSeq" id="WP_172176606.1">
    <property type="nucleotide sequence ID" value="NZ_CASGIA010000001.1"/>
</dbReference>
<keyword evidence="5" id="KW-1185">Reference proteome</keyword>
<dbReference type="SUPFAM" id="SSF55729">
    <property type="entry name" value="Acyl-CoA N-acyltransferases (Nat)"/>
    <property type="match status" value="1"/>
</dbReference>
<dbReference type="PROSITE" id="PS51186">
    <property type="entry name" value="GNAT"/>
    <property type="match status" value="1"/>
</dbReference>
<dbReference type="InterPro" id="IPR016181">
    <property type="entry name" value="Acyl_CoA_acyltransferase"/>
</dbReference>
<name>A0ABX2AR94_9BACT</name>